<evidence type="ECO:0000256" key="1">
    <source>
        <dbReference type="SAM" id="Phobius"/>
    </source>
</evidence>
<feature type="transmembrane region" description="Helical" evidence="1">
    <location>
        <begin position="570"/>
        <end position="588"/>
    </location>
</feature>
<keyword evidence="1" id="KW-0472">Membrane</keyword>
<keyword evidence="3" id="KW-1185">Reference proteome</keyword>
<dbReference type="Proteomes" id="UP000651977">
    <property type="component" value="Unassembled WGS sequence"/>
</dbReference>
<keyword evidence="1" id="KW-1133">Transmembrane helix</keyword>
<evidence type="ECO:0000313" key="3">
    <source>
        <dbReference type="Proteomes" id="UP000651977"/>
    </source>
</evidence>
<protein>
    <recommendedName>
        <fullName evidence="4">DUF3466 family protein</fullName>
    </recommendedName>
</protein>
<sequence length="590" mass="66616">MSVSYAHAAQTESYYLIEEIPFSAENGLSEAQSNIVVTAASEDGEFIAGNALSFRTYFRFYDFANRTTYDYGCQYASEVCSLFNEGEGSFYDLYRKRLREQRSTLYQSNVLAFLAERNVSGSHSDGKNISPLPQWSTINEKLFIFDEQTNSDYTTDTRVNHIDSELGWAVGYDSAPFSISTETYYTREFIQRGFAYNLFTQAKVSLLPTAFNSSGDLADDRGGLSAGLTTIEQDGRILVIGLASVGYSNSDSFGECQRGEEQSYYRCSGFNTQAWVWDITDAQDGDEVTGQALVDGYARSRYSNAPNYNYLNDYNGEFFVGLSSDDVYDSYNGSRGRAAIYTDNGDGSYQVNRIPNIRIDGDNDQFDDSVSHTWANAVNQQNLVVGNLRYVEVKSRNRPVEGFVYDANESSENYETVNWPLRNKPFSGANSEFADINNHGLIVGWKDGATEEQPAYNGTTRRQTAMLLDYQRYLDGETTFNWSLNQLTCYEQDGEAHLPLYRMEYATHINDEGEIFASGYHYQTANDFIYGVNPRPVLLKLVRNPAVTDIDDLAVCPSLEEQKYQRKGAANIWLGLILLPLVFVRRFIKK</sequence>
<name>A0ABQ1HVM7_9ALTE</name>
<dbReference type="EMBL" id="BMDY01000001">
    <property type="protein sequence ID" value="GGA92191.1"/>
    <property type="molecule type" value="Genomic_DNA"/>
</dbReference>
<accession>A0ABQ1HVM7</accession>
<dbReference type="Pfam" id="PF11949">
    <property type="entry name" value="DUF3466"/>
    <property type="match status" value="1"/>
</dbReference>
<comment type="caution">
    <text evidence="2">The sequence shown here is derived from an EMBL/GenBank/DDBJ whole genome shotgun (WGS) entry which is preliminary data.</text>
</comment>
<proteinExistence type="predicted"/>
<evidence type="ECO:0000313" key="2">
    <source>
        <dbReference type="EMBL" id="GGA92191.1"/>
    </source>
</evidence>
<organism evidence="2 3">
    <name type="scientific">Agarivorans gilvus</name>
    <dbReference type="NCBI Taxonomy" id="680279"/>
    <lineage>
        <taxon>Bacteria</taxon>
        <taxon>Pseudomonadati</taxon>
        <taxon>Pseudomonadota</taxon>
        <taxon>Gammaproteobacteria</taxon>
        <taxon>Alteromonadales</taxon>
        <taxon>Alteromonadaceae</taxon>
        <taxon>Agarivorans</taxon>
    </lineage>
</organism>
<dbReference type="InterPro" id="IPR022562">
    <property type="entry name" value="DUF3466"/>
</dbReference>
<keyword evidence="1" id="KW-0812">Transmembrane</keyword>
<reference evidence="3" key="1">
    <citation type="journal article" date="2019" name="Int. J. Syst. Evol. Microbiol.">
        <title>The Global Catalogue of Microorganisms (GCM) 10K type strain sequencing project: providing services to taxonomists for standard genome sequencing and annotation.</title>
        <authorList>
            <consortium name="The Broad Institute Genomics Platform"/>
            <consortium name="The Broad Institute Genome Sequencing Center for Infectious Disease"/>
            <person name="Wu L."/>
            <person name="Ma J."/>
        </authorList>
    </citation>
    <scope>NUCLEOTIDE SEQUENCE [LARGE SCALE GENOMIC DNA]</scope>
    <source>
        <strain evidence="3">CGMCC 1.10131</strain>
    </source>
</reference>
<gene>
    <name evidence="2" type="ORF">GCM10007414_01030</name>
</gene>
<evidence type="ECO:0008006" key="4">
    <source>
        <dbReference type="Google" id="ProtNLM"/>
    </source>
</evidence>